<organism evidence="1 2">
    <name type="scientific">Tetzosporium hominis</name>
    <dbReference type="NCBI Taxonomy" id="2020506"/>
    <lineage>
        <taxon>Bacteria</taxon>
        <taxon>Bacillati</taxon>
        <taxon>Bacillota</taxon>
        <taxon>Bacilli</taxon>
        <taxon>Bacillales</taxon>
        <taxon>Caryophanaceae</taxon>
        <taxon>Tetzosporium</taxon>
    </lineage>
</organism>
<keyword evidence="2" id="KW-1185">Reference proteome</keyword>
<sequence length="289" mass="33980">MECALCKKDTTLELSHIIPKLVYRSMKKNSPTGNMRLTSEPNRKIQDGDKQKMLCGKCEDLFNRDETTFANTIYHKFQSGTLQEFEYDQWLNRFITSVNWRNLYLDIIGYVSEQNIDPFRLDVLIQAEKVMRSFLLGERKDLGEIENHVFFFNPIETASEEMTGLNLHTVIGGSVFGYTFISHDHDSYYVFLNLQGLVLVTIIKPAEQESWKNTLVYNEGNFDPNKPQYITTPLFSEFEYLAQERKQSMEQMSDKQREKILEGIKRNPEKFINSKAYQRMQSDQRLRDK</sequence>
<dbReference type="EMBL" id="NOKQ01000196">
    <property type="protein sequence ID" value="OZS78494.1"/>
    <property type="molecule type" value="Genomic_DNA"/>
</dbReference>
<comment type="caution">
    <text evidence="1">The sequence shown here is derived from an EMBL/GenBank/DDBJ whole genome shotgun (WGS) entry which is preliminary data.</text>
</comment>
<protein>
    <recommendedName>
        <fullName evidence="3">HNH endonuclease</fullName>
    </recommendedName>
</protein>
<dbReference type="Proteomes" id="UP000217065">
    <property type="component" value="Unassembled WGS sequence"/>
</dbReference>
<name>A0A264W4J9_9BACL</name>
<proteinExistence type="predicted"/>
<dbReference type="RefSeq" id="WP_094942534.1">
    <property type="nucleotide sequence ID" value="NZ_NOKQ01000196.1"/>
</dbReference>
<gene>
    <name evidence="1" type="ORF">CF394_06985</name>
</gene>
<evidence type="ECO:0008006" key="3">
    <source>
        <dbReference type="Google" id="ProtNLM"/>
    </source>
</evidence>
<dbReference type="AlphaFoldDB" id="A0A264W4J9"/>
<dbReference type="OrthoDB" id="5518417at2"/>
<accession>A0A264W4J9</accession>
<evidence type="ECO:0000313" key="1">
    <source>
        <dbReference type="EMBL" id="OZS78494.1"/>
    </source>
</evidence>
<evidence type="ECO:0000313" key="2">
    <source>
        <dbReference type="Proteomes" id="UP000217065"/>
    </source>
</evidence>
<reference evidence="1 2" key="1">
    <citation type="submission" date="2017-07" db="EMBL/GenBank/DDBJ databases">
        <title>Tetzosporium hominis gen.nov. sp.nov.</title>
        <authorList>
            <person name="Tetz G."/>
            <person name="Tetz V."/>
        </authorList>
    </citation>
    <scope>NUCLEOTIDE SEQUENCE [LARGE SCALE GENOMIC DNA]</scope>
    <source>
        <strain evidence="1 2">VT-49</strain>
    </source>
</reference>